<evidence type="ECO:0000256" key="1">
    <source>
        <dbReference type="SAM" id="Phobius"/>
    </source>
</evidence>
<evidence type="ECO:0000313" key="4">
    <source>
        <dbReference type="EMBL" id="MBL4937528.1"/>
    </source>
</evidence>
<name>A0ABS1TDS6_9CLOT</name>
<dbReference type="InterPro" id="IPR048493">
    <property type="entry name" value="DUF1980_N"/>
</dbReference>
<dbReference type="Pfam" id="PF09323">
    <property type="entry name" value="DUF1980"/>
    <property type="match status" value="1"/>
</dbReference>
<protein>
    <submittedName>
        <fullName evidence="4">TIGR03943 family protein</fullName>
    </submittedName>
</protein>
<keyword evidence="1" id="KW-0472">Membrane</keyword>
<feature type="domain" description="DUF1980" evidence="2">
    <location>
        <begin position="12"/>
        <end position="102"/>
    </location>
</feature>
<feature type="transmembrane region" description="Helical" evidence="1">
    <location>
        <begin position="39"/>
        <end position="62"/>
    </location>
</feature>
<keyword evidence="1" id="KW-0812">Transmembrane</keyword>
<evidence type="ECO:0000259" key="3">
    <source>
        <dbReference type="Pfam" id="PF21537"/>
    </source>
</evidence>
<dbReference type="Proteomes" id="UP000632377">
    <property type="component" value="Unassembled WGS sequence"/>
</dbReference>
<dbReference type="RefSeq" id="WP_202750272.1">
    <property type="nucleotide sequence ID" value="NZ_JAESWC010000014.1"/>
</dbReference>
<keyword evidence="1" id="KW-1133">Transmembrane helix</keyword>
<dbReference type="PANTHER" id="PTHR40047:SF1">
    <property type="entry name" value="UPF0703 PROTEIN YCGQ"/>
    <property type="match status" value="1"/>
</dbReference>
<sequence>MKKFNISEFIWFFILLMFTLYIYFLLYTGKITLYIHPKLVKYSMFSFIVLGELTIVQLFKIFTVKTRITRKNGYTLFLLALVFGIFFAPGGLTSDIGDKKGVILVSSEDVENIGRHSHSEEQVIEGNEVIFTEKNYIHYLEDLSKNLDKHVGKKIKITGSVLKNDKLKEDEFILTRLLINCCAADSQVMGITVKYDKAISLSKDEWVNIEGIVSNKGKQPVILVQKINKVNKPGNPYIYE</sequence>
<reference evidence="4 5" key="1">
    <citation type="submission" date="2021-01" db="EMBL/GenBank/DDBJ databases">
        <title>Genome public.</title>
        <authorList>
            <person name="Liu C."/>
            <person name="Sun Q."/>
        </authorList>
    </citation>
    <scope>NUCLEOTIDE SEQUENCE [LARGE SCALE GENOMIC DNA]</scope>
    <source>
        <strain evidence="4 5">YIM B02515</strain>
    </source>
</reference>
<accession>A0ABS1TDS6</accession>
<dbReference type="Pfam" id="PF21537">
    <property type="entry name" value="DUF1980_C"/>
    <property type="match status" value="1"/>
</dbReference>
<dbReference type="NCBIfam" id="TIGR03943">
    <property type="entry name" value="TIGR03943 family putative permease subunit"/>
    <property type="match status" value="1"/>
</dbReference>
<dbReference type="EMBL" id="JAESWC010000014">
    <property type="protein sequence ID" value="MBL4937528.1"/>
    <property type="molecule type" value="Genomic_DNA"/>
</dbReference>
<dbReference type="PANTHER" id="PTHR40047">
    <property type="entry name" value="UPF0703 PROTEIN YCGQ"/>
    <property type="match status" value="1"/>
</dbReference>
<comment type="caution">
    <text evidence="4">The sequence shown here is derived from an EMBL/GenBank/DDBJ whole genome shotgun (WGS) entry which is preliminary data.</text>
</comment>
<dbReference type="InterPro" id="IPR015402">
    <property type="entry name" value="DUF1980"/>
</dbReference>
<proteinExistence type="predicted"/>
<feature type="domain" description="DUF1980" evidence="3">
    <location>
        <begin position="120"/>
        <end position="240"/>
    </location>
</feature>
<feature type="transmembrane region" description="Helical" evidence="1">
    <location>
        <begin position="74"/>
        <end position="92"/>
    </location>
</feature>
<organism evidence="4 5">
    <name type="scientific">Clostridium rhizosphaerae</name>
    <dbReference type="NCBI Taxonomy" id="2803861"/>
    <lineage>
        <taxon>Bacteria</taxon>
        <taxon>Bacillati</taxon>
        <taxon>Bacillota</taxon>
        <taxon>Clostridia</taxon>
        <taxon>Eubacteriales</taxon>
        <taxon>Clostridiaceae</taxon>
        <taxon>Clostridium</taxon>
    </lineage>
</organism>
<feature type="transmembrane region" description="Helical" evidence="1">
    <location>
        <begin position="9"/>
        <end position="27"/>
    </location>
</feature>
<dbReference type="InterPro" id="IPR052955">
    <property type="entry name" value="UPF0703_membrane_permease"/>
</dbReference>
<keyword evidence="5" id="KW-1185">Reference proteome</keyword>
<evidence type="ECO:0000259" key="2">
    <source>
        <dbReference type="Pfam" id="PF09323"/>
    </source>
</evidence>
<dbReference type="InterPro" id="IPR048447">
    <property type="entry name" value="DUF1980_C"/>
</dbReference>
<gene>
    <name evidence="4" type="ORF">JK636_17570</name>
</gene>
<evidence type="ECO:0000313" key="5">
    <source>
        <dbReference type="Proteomes" id="UP000632377"/>
    </source>
</evidence>